<evidence type="ECO:0000256" key="5">
    <source>
        <dbReference type="ARBA" id="ARBA00023163"/>
    </source>
</evidence>
<dbReference type="RefSeq" id="WP_077278486.1">
    <property type="nucleotide sequence ID" value="NZ_MVBK01000040.1"/>
</dbReference>
<proteinExistence type="inferred from homology"/>
<keyword evidence="5 6" id="KW-0804">Transcription</keyword>
<evidence type="ECO:0000256" key="4">
    <source>
        <dbReference type="ARBA" id="ARBA00023015"/>
    </source>
</evidence>
<dbReference type="Pfam" id="PF01029">
    <property type="entry name" value="NusB"/>
    <property type="match status" value="1"/>
</dbReference>
<protein>
    <recommendedName>
        <fullName evidence="6">Transcription antitermination protein NusB</fullName>
    </recommendedName>
    <alternativeName>
        <fullName evidence="6">Antitermination factor NusB</fullName>
    </alternativeName>
</protein>
<dbReference type="SUPFAM" id="SSF48013">
    <property type="entry name" value="NusB-like"/>
    <property type="match status" value="1"/>
</dbReference>
<evidence type="ECO:0000259" key="7">
    <source>
        <dbReference type="Pfam" id="PF01029"/>
    </source>
</evidence>
<comment type="similarity">
    <text evidence="1 6">Belongs to the NusB family.</text>
</comment>
<keyword evidence="9" id="KW-1185">Reference proteome</keyword>
<dbReference type="EMBL" id="MVBK01000040">
    <property type="protein sequence ID" value="OOG25206.1"/>
    <property type="molecule type" value="Genomic_DNA"/>
</dbReference>
<dbReference type="GO" id="GO:0006353">
    <property type="term" value="P:DNA-templated transcription termination"/>
    <property type="evidence" value="ECO:0007669"/>
    <property type="project" value="UniProtKB-UniRule"/>
</dbReference>
<reference evidence="8 9" key="1">
    <citation type="submission" date="2017-02" db="EMBL/GenBank/DDBJ databases">
        <title>Genomic diversity within the haloalkaliphilic genus Thioalkalivibrio.</title>
        <authorList>
            <person name="Ahn A.-C."/>
            <person name="Meier-Kolthoff J."/>
            <person name="Overmars L."/>
            <person name="Richter M."/>
            <person name="Woyke T."/>
            <person name="Sorokin D.Y."/>
            <person name="Muyzer G."/>
        </authorList>
    </citation>
    <scope>NUCLEOTIDE SEQUENCE [LARGE SCALE GENOMIC DNA]</scope>
    <source>
        <strain evidence="8 9">ALJD</strain>
    </source>
</reference>
<dbReference type="NCBIfam" id="TIGR01951">
    <property type="entry name" value="nusB"/>
    <property type="match status" value="1"/>
</dbReference>
<dbReference type="HAMAP" id="MF_00073">
    <property type="entry name" value="NusB"/>
    <property type="match status" value="1"/>
</dbReference>
<dbReference type="InterPro" id="IPR035926">
    <property type="entry name" value="NusB-like_sf"/>
</dbReference>
<evidence type="ECO:0000256" key="2">
    <source>
        <dbReference type="ARBA" id="ARBA00022814"/>
    </source>
</evidence>
<evidence type="ECO:0000256" key="1">
    <source>
        <dbReference type="ARBA" id="ARBA00005952"/>
    </source>
</evidence>
<dbReference type="PANTHER" id="PTHR11078">
    <property type="entry name" value="N UTILIZATION SUBSTANCE PROTEIN B-RELATED"/>
    <property type="match status" value="1"/>
</dbReference>
<dbReference type="PANTHER" id="PTHR11078:SF3">
    <property type="entry name" value="ANTITERMINATION NUSB DOMAIN-CONTAINING PROTEIN"/>
    <property type="match status" value="1"/>
</dbReference>
<comment type="caution">
    <text evidence="8">The sequence shown here is derived from an EMBL/GenBank/DDBJ whole genome shotgun (WGS) entry which is preliminary data.</text>
</comment>
<dbReference type="GO" id="GO:0031564">
    <property type="term" value="P:transcription antitermination"/>
    <property type="evidence" value="ECO:0007669"/>
    <property type="project" value="UniProtKB-KW"/>
</dbReference>
<evidence type="ECO:0000313" key="9">
    <source>
        <dbReference type="Proteomes" id="UP000189462"/>
    </source>
</evidence>
<sequence length="147" mass="16900">MSSTHARRLSHARRQARRVAMQALYQWQMTGYEPKDILLQYREDPELDKADKDYFRELFLGVTDEAVDLDELLSGHMDRGAAELDPVERAILRVAAFELKERMDIPYRVVINEAVELTRKFGATEAHKFVNGVLDKLGRQLRGPEAG</sequence>
<keyword evidence="3 6" id="KW-0694">RNA-binding</keyword>
<dbReference type="AlphaFoldDB" id="A0A1V3NKC3"/>
<name>A0A1V3NKC3_9GAMM</name>
<gene>
    <name evidence="6" type="primary">nusB</name>
    <name evidence="8" type="ORF">B1C78_07250</name>
</gene>
<dbReference type="STRING" id="108003.B1C78_07250"/>
<accession>A0A1V3NKC3</accession>
<dbReference type="Gene3D" id="1.10.940.10">
    <property type="entry name" value="NusB-like"/>
    <property type="match status" value="1"/>
</dbReference>
<feature type="domain" description="NusB/RsmB/TIM44" evidence="7">
    <location>
        <begin position="14"/>
        <end position="138"/>
    </location>
</feature>
<dbReference type="Proteomes" id="UP000189462">
    <property type="component" value="Unassembled WGS sequence"/>
</dbReference>
<keyword evidence="2 6" id="KW-0889">Transcription antitermination</keyword>
<dbReference type="InterPro" id="IPR011605">
    <property type="entry name" value="NusB_fam"/>
</dbReference>
<organism evidence="8 9">
    <name type="scientific">Thioalkalivibrio denitrificans</name>
    <dbReference type="NCBI Taxonomy" id="108003"/>
    <lineage>
        <taxon>Bacteria</taxon>
        <taxon>Pseudomonadati</taxon>
        <taxon>Pseudomonadota</taxon>
        <taxon>Gammaproteobacteria</taxon>
        <taxon>Chromatiales</taxon>
        <taxon>Ectothiorhodospiraceae</taxon>
        <taxon>Thioalkalivibrio</taxon>
    </lineage>
</organism>
<dbReference type="GO" id="GO:0003723">
    <property type="term" value="F:RNA binding"/>
    <property type="evidence" value="ECO:0007669"/>
    <property type="project" value="UniProtKB-UniRule"/>
</dbReference>
<comment type="function">
    <text evidence="6">Involved in transcription antitermination. Required for transcription of ribosomal RNA (rRNA) genes. Binds specifically to the boxA antiterminator sequence of the ribosomal RNA (rrn) operons.</text>
</comment>
<evidence type="ECO:0000256" key="3">
    <source>
        <dbReference type="ARBA" id="ARBA00022884"/>
    </source>
</evidence>
<dbReference type="GO" id="GO:0005829">
    <property type="term" value="C:cytosol"/>
    <property type="evidence" value="ECO:0007669"/>
    <property type="project" value="TreeGrafter"/>
</dbReference>
<dbReference type="InterPro" id="IPR006027">
    <property type="entry name" value="NusB_RsmB_TIM44"/>
</dbReference>
<keyword evidence="4 6" id="KW-0805">Transcription regulation</keyword>
<evidence type="ECO:0000256" key="6">
    <source>
        <dbReference type="HAMAP-Rule" id="MF_00073"/>
    </source>
</evidence>
<evidence type="ECO:0000313" key="8">
    <source>
        <dbReference type="EMBL" id="OOG25206.1"/>
    </source>
</evidence>